<proteinExistence type="predicted"/>
<dbReference type="Proteomes" id="UP000095283">
    <property type="component" value="Unplaced"/>
</dbReference>
<dbReference type="AlphaFoldDB" id="A0A1I7WE38"/>
<reference evidence="2" key="1">
    <citation type="submission" date="2016-11" db="UniProtKB">
        <authorList>
            <consortium name="WormBaseParasite"/>
        </authorList>
    </citation>
    <scope>IDENTIFICATION</scope>
</reference>
<evidence type="ECO:0000313" key="1">
    <source>
        <dbReference type="Proteomes" id="UP000095283"/>
    </source>
</evidence>
<dbReference type="WBParaSite" id="Hba_03175">
    <property type="protein sequence ID" value="Hba_03175"/>
    <property type="gene ID" value="Hba_03175"/>
</dbReference>
<organism evidence="1 2">
    <name type="scientific">Heterorhabditis bacteriophora</name>
    <name type="common">Entomopathogenic nematode worm</name>
    <dbReference type="NCBI Taxonomy" id="37862"/>
    <lineage>
        <taxon>Eukaryota</taxon>
        <taxon>Metazoa</taxon>
        <taxon>Ecdysozoa</taxon>
        <taxon>Nematoda</taxon>
        <taxon>Chromadorea</taxon>
        <taxon>Rhabditida</taxon>
        <taxon>Rhabditina</taxon>
        <taxon>Rhabditomorpha</taxon>
        <taxon>Strongyloidea</taxon>
        <taxon>Heterorhabditidae</taxon>
        <taxon>Heterorhabditis</taxon>
    </lineage>
</organism>
<protein>
    <submittedName>
        <fullName evidence="2">Uncharacterized protein</fullName>
    </submittedName>
</protein>
<name>A0A1I7WE38_HETBA</name>
<sequence length="100" mass="11646">MSEIIFGFHPRDTLLGKVRRMRRRSSFVPAPDRRKELFESPVQTSKDSHSSTAAQTLIIIRFPKEPQLYHEPSSLRLLELVENTVSNMQFLVARLIRIIL</sequence>
<evidence type="ECO:0000313" key="2">
    <source>
        <dbReference type="WBParaSite" id="Hba_03175"/>
    </source>
</evidence>
<accession>A0A1I7WE38</accession>
<keyword evidence="1" id="KW-1185">Reference proteome</keyword>